<keyword evidence="1" id="KW-0472">Membrane</keyword>
<dbReference type="Pfam" id="PF08281">
    <property type="entry name" value="Sigma70_r4_2"/>
    <property type="match status" value="1"/>
</dbReference>
<dbReference type="SMART" id="SM00421">
    <property type="entry name" value="HTH_LUXR"/>
    <property type="match status" value="1"/>
</dbReference>
<dbReference type="EMBL" id="JAASQV010000001">
    <property type="protein sequence ID" value="NIJ63203.1"/>
    <property type="molecule type" value="Genomic_DNA"/>
</dbReference>
<name>A0A7X5UW25_9SPHN</name>
<feature type="domain" description="HTH luxR-type" evidence="2">
    <location>
        <begin position="1"/>
        <end position="66"/>
    </location>
</feature>
<dbReference type="AlphaFoldDB" id="A0A7X5UW25"/>
<evidence type="ECO:0000256" key="1">
    <source>
        <dbReference type="SAM" id="Phobius"/>
    </source>
</evidence>
<evidence type="ECO:0000313" key="3">
    <source>
        <dbReference type="EMBL" id="NIJ63203.1"/>
    </source>
</evidence>
<keyword evidence="4" id="KW-1185">Reference proteome</keyword>
<dbReference type="InterPro" id="IPR016032">
    <property type="entry name" value="Sig_transdc_resp-reg_C-effctor"/>
</dbReference>
<protein>
    <submittedName>
        <fullName evidence="3">DNA-binding CsgD family transcriptional regulator</fullName>
    </submittedName>
</protein>
<organism evidence="3 4">
    <name type="scientific">Sphingomonas leidyi</name>
    <dbReference type="NCBI Taxonomy" id="68569"/>
    <lineage>
        <taxon>Bacteria</taxon>
        <taxon>Pseudomonadati</taxon>
        <taxon>Pseudomonadota</taxon>
        <taxon>Alphaproteobacteria</taxon>
        <taxon>Sphingomonadales</taxon>
        <taxon>Sphingomonadaceae</taxon>
        <taxon>Sphingomonas</taxon>
    </lineage>
</organism>
<dbReference type="InterPro" id="IPR036388">
    <property type="entry name" value="WH-like_DNA-bd_sf"/>
</dbReference>
<dbReference type="SUPFAM" id="SSF46894">
    <property type="entry name" value="C-terminal effector domain of the bipartite response regulators"/>
    <property type="match status" value="1"/>
</dbReference>
<accession>A0A7X5UW25</accession>
<dbReference type="GO" id="GO:0003677">
    <property type="term" value="F:DNA binding"/>
    <property type="evidence" value="ECO:0007669"/>
    <property type="project" value="UniProtKB-KW"/>
</dbReference>
<dbReference type="GO" id="GO:0016987">
    <property type="term" value="F:sigma factor activity"/>
    <property type="evidence" value="ECO:0007669"/>
    <property type="project" value="InterPro"/>
</dbReference>
<dbReference type="GO" id="GO:0006352">
    <property type="term" value="P:DNA-templated transcription initiation"/>
    <property type="evidence" value="ECO:0007669"/>
    <property type="project" value="InterPro"/>
</dbReference>
<comment type="caution">
    <text evidence="3">The sequence shown here is derived from an EMBL/GenBank/DDBJ whole genome shotgun (WGS) entry which is preliminary data.</text>
</comment>
<dbReference type="InterPro" id="IPR000792">
    <property type="entry name" value="Tscrpt_reg_LuxR_C"/>
</dbReference>
<dbReference type="Proteomes" id="UP000564677">
    <property type="component" value="Unassembled WGS sequence"/>
</dbReference>
<reference evidence="3 4" key="1">
    <citation type="submission" date="2020-03" db="EMBL/GenBank/DDBJ databases">
        <title>Genomic Encyclopedia of Type Strains, Phase IV (KMG-IV): sequencing the most valuable type-strain genomes for metagenomic binning, comparative biology and taxonomic classification.</title>
        <authorList>
            <person name="Goeker M."/>
        </authorList>
    </citation>
    <scope>NUCLEOTIDE SEQUENCE [LARGE SCALE GENOMIC DNA]</scope>
    <source>
        <strain evidence="3 4">DSM 4733</strain>
    </source>
</reference>
<dbReference type="Gene3D" id="1.10.10.10">
    <property type="entry name" value="Winged helix-like DNA-binding domain superfamily/Winged helix DNA-binding domain"/>
    <property type="match status" value="1"/>
</dbReference>
<evidence type="ECO:0000313" key="4">
    <source>
        <dbReference type="Proteomes" id="UP000564677"/>
    </source>
</evidence>
<keyword evidence="1" id="KW-0812">Transmembrane</keyword>
<keyword evidence="1" id="KW-1133">Transmembrane helix</keyword>
<proteinExistence type="predicted"/>
<feature type="transmembrane region" description="Helical" evidence="1">
    <location>
        <begin position="138"/>
        <end position="170"/>
    </location>
</feature>
<gene>
    <name evidence="3" type="ORF">FHR20_000134</name>
</gene>
<dbReference type="PROSITE" id="PS50043">
    <property type="entry name" value="HTH_LUXR_2"/>
    <property type="match status" value="1"/>
</dbReference>
<dbReference type="RefSeq" id="WP_167297786.1">
    <property type="nucleotide sequence ID" value="NZ_JAASQV010000001.1"/>
</dbReference>
<dbReference type="InterPro" id="IPR013249">
    <property type="entry name" value="RNA_pol_sigma70_r4_t2"/>
</dbReference>
<dbReference type="CDD" id="cd06170">
    <property type="entry name" value="LuxR_C_like"/>
    <property type="match status" value="1"/>
</dbReference>
<sequence length="171" mass="18584">MNELPAGLTAEQVEVLRLVQQNLSSKEIARLLGISKSAIDQRLDRARQVLGASSRREAARIYAGLEPGYDRITRDPAALVYPAPATAFPSAADRNDMPVQRVQATRSAFDMDPGVGHVSLRQLLKGVRPHDLSTAQRFILTLLVAIGVPMLLGGLSMLLYGVVAIGRLFLR</sequence>
<evidence type="ECO:0000259" key="2">
    <source>
        <dbReference type="PROSITE" id="PS50043"/>
    </source>
</evidence>
<keyword evidence="3" id="KW-0238">DNA-binding</keyword>